<feature type="domain" description="XdhC- CoxI" evidence="1">
    <location>
        <begin position="12"/>
        <end position="78"/>
    </location>
</feature>
<dbReference type="Proteomes" id="UP001589862">
    <property type="component" value="Unassembled WGS sequence"/>
</dbReference>
<dbReference type="InterPro" id="IPR003777">
    <property type="entry name" value="XdhC_CoxI"/>
</dbReference>
<gene>
    <name evidence="3" type="ORF">ACFFFR_07805</name>
</gene>
<comment type="caution">
    <text evidence="3">The sequence shown here is derived from an EMBL/GenBank/DDBJ whole genome shotgun (WGS) entry which is preliminary data.</text>
</comment>
<dbReference type="EMBL" id="JBHLUB010000029">
    <property type="protein sequence ID" value="MFC0582282.1"/>
    <property type="molecule type" value="Genomic_DNA"/>
</dbReference>
<keyword evidence="4" id="KW-1185">Reference proteome</keyword>
<dbReference type="Pfam" id="PF13478">
    <property type="entry name" value="XdhC_C"/>
    <property type="match status" value="1"/>
</dbReference>
<protein>
    <submittedName>
        <fullName evidence="3">XdhC family protein</fullName>
    </submittedName>
</protein>
<dbReference type="InterPro" id="IPR052698">
    <property type="entry name" value="MoCofactor_Util/Proc"/>
</dbReference>
<accession>A0ABV6PAY7</accession>
<dbReference type="RefSeq" id="WP_377459323.1">
    <property type="nucleotide sequence ID" value="NZ_JBHLUB010000029.1"/>
</dbReference>
<evidence type="ECO:0000313" key="3">
    <source>
        <dbReference type="EMBL" id="MFC0582282.1"/>
    </source>
</evidence>
<dbReference type="Pfam" id="PF02625">
    <property type="entry name" value="XdhC_CoxI"/>
    <property type="match status" value="1"/>
</dbReference>
<evidence type="ECO:0000259" key="2">
    <source>
        <dbReference type="Pfam" id="PF13478"/>
    </source>
</evidence>
<dbReference type="PANTHER" id="PTHR30388:SF4">
    <property type="entry name" value="MOLYBDENUM COFACTOR INSERTION CHAPERONE PAOD"/>
    <property type="match status" value="1"/>
</dbReference>
<evidence type="ECO:0000313" key="4">
    <source>
        <dbReference type="Proteomes" id="UP001589862"/>
    </source>
</evidence>
<dbReference type="Gene3D" id="3.40.50.720">
    <property type="entry name" value="NAD(P)-binding Rossmann-like Domain"/>
    <property type="match status" value="1"/>
</dbReference>
<proteinExistence type="predicted"/>
<organism evidence="3 4">
    <name type="scientific">Micrococcoides hystricis</name>
    <dbReference type="NCBI Taxonomy" id="1572761"/>
    <lineage>
        <taxon>Bacteria</taxon>
        <taxon>Bacillati</taxon>
        <taxon>Actinomycetota</taxon>
        <taxon>Actinomycetes</taxon>
        <taxon>Micrococcales</taxon>
        <taxon>Micrococcaceae</taxon>
        <taxon>Micrococcoides</taxon>
    </lineage>
</organism>
<dbReference type="InterPro" id="IPR027051">
    <property type="entry name" value="XdhC_Rossmann_dom"/>
</dbReference>
<reference evidence="3 4" key="1">
    <citation type="submission" date="2024-09" db="EMBL/GenBank/DDBJ databases">
        <authorList>
            <person name="Sun Q."/>
            <person name="Mori K."/>
        </authorList>
    </citation>
    <scope>NUCLEOTIDE SEQUENCE [LARGE SCALE GENOMIC DNA]</scope>
    <source>
        <strain evidence="3 4">NCAIM B.02604</strain>
    </source>
</reference>
<feature type="domain" description="XdhC Rossmann" evidence="2">
    <location>
        <begin position="201"/>
        <end position="347"/>
    </location>
</feature>
<evidence type="ECO:0000259" key="1">
    <source>
        <dbReference type="Pfam" id="PF02625"/>
    </source>
</evidence>
<sequence>MLDRLETYLPQLQQPEQWAVATVISTSGSAPRAAGASMLVHESGRCVGSVSGGCVEAAVVDAAMTMLQTGASEVIEFGYSDHDGLGVGLTCGGSLEVHIQPLSALQNILPILIDYASRDNHPVALVQSVQSDRQHILELVDLSEPVDHWLLCQLPRRTQQQVRAALKSGTNTVVPLLVGDDEDCQPDGRLVIQTRLSAPRLLIYGANDFAAALAAVARPLGWHITVCDARSLFATAARQPHAHEVVVETPVTHLRREFATGAIDPRTSVVVLGHDPRFDLEILVEALSLPLSYVGAMGSRKTHQKRVEDLLKLGLDESALGRLHSPIGLDIGAGNPAEIAISILGEIIVSRNSASAEQDQPLVQIQHLKDTRGPVQTRTPAARK</sequence>
<dbReference type="PANTHER" id="PTHR30388">
    <property type="entry name" value="ALDEHYDE OXIDOREDUCTASE MOLYBDENUM COFACTOR ASSEMBLY PROTEIN"/>
    <property type="match status" value="1"/>
</dbReference>
<name>A0ABV6PAY7_9MICC</name>